<accession>A0A1X7LEL6</accession>
<proteinExistence type="predicted"/>
<dbReference type="EMBL" id="FXAZ01000004">
    <property type="protein sequence ID" value="SMG52215.1"/>
    <property type="molecule type" value="Genomic_DNA"/>
</dbReference>
<dbReference type="AlphaFoldDB" id="A0A1X7LEL6"/>
<evidence type="ECO:0000313" key="1">
    <source>
        <dbReference type="EMBL" id="SMG52215.1"/>
    </source>
</evidence>
<sequence length="33" mass="3563">MTFVIVYVLVSDNLIVGSVDVSVGGLLSEKDFF</sequence>
<keyword evidence="2" id="KW-1185">Reference proteome</keyword>
<reference evidence="1 2" key="1">
    <citation type="submission" date="2017-04" db="EMBL/GenBank/DDBJ databases">
        <authorList>
            <person name="Afonso C.L."/>
            <person name="Miller P.J."/>
            <person name="Scott M.A."/>
            <person name="Spackman E."/>
            <person name="Goraichik I."/>
            <person name="Dimitrov K.M."/>
            <person name="Suarez D.L."/>
            <person name="Swayne D.E."/>
        </authorList>
    </citation>
    <scope>NUCLEOTIDE SEQUENCE [LARGE SCALE GENOMIC DNA]</scope>
    <source>
        <strain evidence="1 2">11</strain>
    </source>
</reference>
<protein>
    <submittedName>
        <fullName evidence="1">Uncharacterized protein</fullName>
    </submittedName>
</protein>
<dbReference type="STRING" id="1852522.SAMN06295960_3370"/>
<gene>
    <name evidence="1" type="ORF">SAMN06295960_3370</name>
</gene>
<dbReference type="Proteomes" id="UP000193834">
    <property type="component" value="Unassembled WGS sequence"/>
</dbReference>
<organism evidence="1 2">
    <name type="scientific">Paenibacillus aquistagni</name>
    <dbReference type="NCBI Taxonomy" id="1852522"/>
    <lineage>
        <taxon>Bacteria</taxon>
        <taxon>Bacillati</taxon>
        <taxon>Bacillota</taxon>
        <taxon>Bacilli</taxon>
        <taxon>Bacillales</taxon>
        <taxon>Paenibacillaceae</taxon>
        <taxon>Paenibacillus</taxon>
    </lineage>
</organism>
<name>A0A1X7LEL6_9BACL</name>
<evidence type="ECO:0000313" key="2">
    <source>
        <dbReference type="Proteomes" id="UP000193834"/>
    </source>
</evidence>